<keyword evidence="1" id="KW-0175">Coiled coil</keyword>
<feature type="coiled-coil region" evidence="1">
    <location>
        <begin position="760"/>
        <end position="812"/>
    </location>
</feature>
<organism evidence="3 4">
    <name type="scientific">Portibacter lacus</name>
    <dbReference type="NCBI Taxonomy" id="1099794"/>
    <lineage>
        <taxon>Bacteria</taxon>
        <taxon>Pseudomonadati</taxon>
        <taxon>Bacteroidota</taxon>
        <taxon>Saprospiria</taxon>
        <taxon>Saprospirales</taxon>
        <taxon>Haliscomenobacteraceae</taxon>
        <taxon>Portibacter</taxon>
    </lineage>
</organism>
<dbReference type="GO" id="GO:0016887">
    <property type="term" value="F:ATP hydrolysis activity"/>
    <property type="evidence" value="ECO:0007669"/>
    <property type="project" value="InterPro"/>
</dbReference>
<dbReference type="Pfam" id="PF13476">
    <property type="entry name" value="AAA_23"/>
    <property type="match status" value="1"/>
</dbReference>
<sequence length="1011" mass="114486">MRIRKISFSNINNLKGGPHVISFEEEPLKSSGIFAITGPTGSGKSTILDVITLALFNRIPRYDGKISDKKMQELGSVITHHAKDAEAAVEYEVGGNRYTSKWSVHLAKNSGKIQPYDMSISDVSGNYLDLKRSDVPAKNEEIIGLDYEQFVKSIILSQGEFSKFLKSTVNERGKLLEKLTGGDVYRKISQAAYRKEKDIVQQLKFEKSLFAEIELFTPEKIEEVKKNIDLYQKEISKLEQVIKNDVEVLQVKTSLSSISKQLIEKKEKLLLNQKSLDAFQEKAEQVKVHEKVVVFSGQLSLHEKSSELLLRTASEIKARQQELNLAQERFTNSIKELGSLTKEKVEESNFKTILDTFESKVVALDFELLNLKKKGGESREKINEKLLNSRLGLNAKISPNEALTSLAEIKEKLTSQLSSIGFYENTPTSDLKTQIKDKQEKITLYRNWLQLSESQEKNLATKATLTQKIKEDQKTLESNNPLLASNLALIKSLKSQITLLEARRDDALKIAKLEDFRKELVDGEACPLCGAVDHPYTVHLPEEQENEIKKAISLNQQEIENVEQVARQLEQKISTANTAIKINSETLANLSSSISEHEKAINEIAQKFSAKQDHEPLSLKSEIQVEEKAIAALENGLESLEQLKIVNDLNLDFQNLKELLSTYASVNAQRQELYIGKDIKQETNKLQDLFTQNKSLIAKLSEFLEEKQKQYLNLENDISKIEEELKPELNNFGVPDIQSMKTLLLPQYSYEAYKKEETAIHDERKNLLAEQNQLESSQKELKEKDNAVDKEIEVIQSEIKINETRRNELNAEIGGLKSMLKEDSDRRVKQMDRQKNIEKLEEENEKWSLLSRLIGSANGDKFSNFAQGLTLQNLLVFTNRRLKNLTDRYLLDKPGPDGTLSVIDLYQGNTERAVTTLSGGEIFILSLALALSLSDMASRNVSLESLFIDEGFGTLDQETLDIAMTTLEKLQSESKKMVGIISHVEALKERINVQIQLKKNAQGYSRIEIVS</sequence>
<dbReference type="Proteomes" id="UP001156666">
    <property type="component" value="Unassembled WGS sequence"/>
</dbReference>
<dbReference type="InterPro" id="IPR027417">
    <property type="entry name" value="P-loop_NTPase"/>
</dbReference>
<proteinExistence type="predicted"/>
<keyword evidence="4" id="KW-1185">Reference proteome</keyword>
<evidence type="ECO:0000313" key="4">
    <source>
        <dbReference type="Proteomes" id="UP001156666"/>
    </source>
</evidence>
<dbReference type="GO" id="GO:0006302">
    <property type="term" value="P:double-strand break repair"/>
    <property type="evidence" value="ECO:0007669"/>
    <property type="project" value="InterPro"/>
</dbReference>
<feature type="coiled-coil region" evidence="1">
    <location>
        <begin position="679"/>
        <end position="724"/>
    </location>
</feature>
<accession>A0AA37WD15</accession>
<dbReference type="AlphaFoldDB" id="A0AA37WD15"/>
<dbReference type="InterPro" id="IPR038729">
    <property type="entry name" value="Rad50/SbcC_AAA"/>
</dbReference>
<dbReference type="Pfam" id="PF13558">
    <property type="entry name" value="SbcC_Walker_B"/>
    <property type="match status" value="1"/>
</dbReference>
<dbReference type="PANTHER" id="PTHR32114:SF2">
    <property type="entry name" value="ABC TRANSPORTER ABCH.3"/>
    <property type="match status" value="1"/>
</dbReference>
<dbReference type="Gene3D" id="3.40.50.300">
    <property type="entry name" value="P-loop containing nucleotide triphosphate hydrolases"/>
    <property type="match status" value="2"/>
</dbReference>
<dbReference type="EMBL" id="BSOH01000011">
    <property type="protein sequence ID" value="GLR17441.1"/>
    <property type="molecule type" value="Genomic_DNA"/>
</dbReference>
<evidence type="ECO:0000259" key="2">
    <source>
        <dbReference type="Pfam" id="PF13476"/>
    </source>
</evidence>
<evidence type="ECO:0000256" key="1">
    <source>
        <dbReference type="SAM" id="Coils"/>
    </source>
</evidence>
<name>A0AA37WD15_9BACT</name>
<reference evidence="3" key="1">
    <citation type="journal article" date="2014" name="Int. J. Syst. Evol. Microbiol.">
        <title>Complete genome sequence of Corynebacterium casei LMG S-19264T (=DSM 44701T), isolated from a smear-ripened cheese.</title>
        <authorList>
            <consortium name="US DOE Joint Genome Institute (JGI-PGF)"/>
            <person name="Walter F."/>
            <person name="Albersmeier A."/>
            <person name="Kalinowski J."/>
            <person name="Ruckert C."/>
        </authorList>
    </citation>
    <scope>NUCLEOTIDE SEQUENCE</scope>
    <source>
        <strain evidence="3">NBRC 108769</strain>
    </source>
</reference>
<dbReference type="SUPFAM" id="SSF52540">
    <property type="entry name" value="P-loop containing nucleoside triphosphate hydrolases"/>
    <property type="match status" value="1"/>
</dbReference>
<feature type="coiled-coil region" evidence="1">
    <location>
        <begin position="552"/>
        <end position="643"/>
    </location>
</feature>
<comment type="caution">
    <text evidence="3">The sequence shown here is derived from an EMBL/GenBank/DDBJ whole genome shotgun (WGS) entry which is preliminary data.</text>
</comment>
<gene>
    <name evidence="3" type="primary">sbcC</name>
    <name evidence="3" type="ORF">GCM10007940_20560</name>
</gene>
<dbReference type="RefSeq" id="WP_235294148.1">
    <property type="nucleotide sequence ID" value="NZ_BSOH01000011.1"/>
</dbReference>
<reference evidence="3" key="2">
    <citation type="submission" date="2023-01" db="EMBL/GenBank/DDBJ databases">
        <title>Draft genome sequence of Portibacter lacus strain NBRC 108769.</title>
        <authorList>
            <person name="Sun Q."/>
            <person name="Mori K."/>
        </authorList>
    </citation>
    <scope>NUCLEOTIDE SEQUENCE</scope>
    <source>
        <strain evidence="3">NBRC 108769</strain>
    </source>
</reference>
<evidence type="ECO:0000313" key="3">
    <source>
        <dbReference type="EMBL" id="GLR17441.1"/>
    </source>
</evidence>
<protein>
    <submittedName>
        <fullName evidence="3">Nuclease SbcCD subunit C</fullName>
    </submittedName>
</protein>
<feature type="domain" description="Rad50/SbcC-type AAA" evidence="2">
    <location>
        <begin position="5"/>
        <end position="240"/>
    </location>
</feature>
<dbReference type="PANTHER" id="PTHR32114">
    <property type="entry name" value="ABC TRANSPORTER ABCH.3"/>
    <property type="match status" value="1"/>
</dbReference>